<dbReference type="Proteomes" id="UP001166291">
    <property type="component" value="Unassembled WGS sequence"/>
</dbReference>
<proteinExistence type="predicted"/>
<feature type="region of interest" description="Disordered" evidence="1">
    <location>
        <begin position="20"/>
        <end position="51"/>
    </location>
</feature>
<evidence type="ECO:0000256" key="1">
    <source>
        <dbReference type="SAM" id="MobiDB-lite"/>
    </source>
</evidence>
<dbReference type="RefSeq" id="WP_219043025.1">
    <property type="nucleotide sequence ID" value="NZ_JAHWDQ010000001.1"/>
</dbReference>
<reference evidence="2" key="1">
    <citation type="submission" date="2021-07" db="EMBL/GenBank/DDBJ databases">
        <title>Zhongshania sp. CAU 1632 isolated from seawater.</title>
        <authorList>
            <person name="Kim W."/>
        </authorList>
    </citation>
    <scope>NUCLEOTIDE SEQUENCE</scope>
    <source>
        <strain evidence="2">CAU 1632</strain>
    </source>
</reference>
<organism evidence="2 3">
    <name type="scientific">Zhongshania aquimaris</name>
    <dbReference type="NCBI Taxonomy" id="2857107"/>
    <lineage>
        <taxon>Bacteria</taxon>
        <taxon>Pseudomonadati</taxon>
        <taxon>Pseudomonadota</taxon>
        <taxon>Gammaproteobacteria</taxon>
        <taxon>Cellvibrionales</taxon>
        <taxon>Spongiibacteraceae</taxon>
        <taxon>Zhongshania</taxon>
    </lineage>
</organism>
<gene>
    <name evidence="2" type="ORF">KXJ70_08740</name>
</gene>
<name>A0ABS6VS45_9GAMM</name>
<evidence type="ECO:0000313" key="3">
    <source>
        <dbReference type="Proteomes" id="UP001166291"/>
    </source>
</evidence>
<accession>A0ABS6VS45</accession>
<evidence type="ECO:0000313" key="2">
    <source>
        <dbReference type="EMBL" id="MBW2940859.1"/>
    </source>
</evidence>
<keyword evidence="3" id="KW-1185">Reference proteome</keyword>
<dbReference type="EMBL" id="JAHWDQ010000001">
    <property type="protein sequence ID" value="MBW2940859.1"/>
    <property type="molecule type" value="Genomic_DNA"/>
</dbReference>
<sequence length="51" mass="5201">MVFLRGAVRVGIPRYMDPRSGSGMTVGGVGDDSGELGMTEGRWGDGGVTVG</sequence>
<protein>
    <submittedName>
        <fullName evidence="2">Uncharacterized protein</fullName>
    </submittedName>
</protein>
<comment type="caution">
    <text evidence="2">The sequence shown here is derived from an EMBL/GenBank/DDBJ whole genome shotgun (WGS) entry which is preliminary data.</text>
</comment>